<comment type="caution">
    <text evidence="1">The sequence shown here is derived from an EMBL/GenBank/DDBJ whole genome shotgun (WGS) entry which is preliminary data.</text>
</comment>
<keyword evidence="2" id="KW-1185">Reference proteome</keyword>
<evidence type="ECO:0000313" key="2">
    <source>
        <dbReference type="Proteomes" id="UP000662088"/>
    </source>
</evidence>
<accession>A0A8I0ABF0</accession>
<dbReference type="EMBL" id="JACOOQ010000003">
    <property type="protein sequence ID" value="MBC5639349.1"/>
    <property type="molecule type" value="Genomic_DNA"/>
</dbReference>
<protein>
    <recommendedName>
        <fullName evidence="3">PIN domain-containing protein</fullName>
    </recommendedName>
</protein>
<dbReference type="Proteomes" id="UP000662088">
    <property type="component" value="Unassembled WGS sequence"/>
</dbReference>
<proteinExistence type="predicted"/>
<gene>
    <name evidence="1" type="ORF">H8R92_02660</name>
</gene>
<organism evidence="1 2">
    <name type="scientific">Clostridium lentum</name>
    <dbReference type="NCBI Taxonomy" id="2763037"/>
    <lineage>
        <taxon>Bacteria</taxon>
        <taxon>Bacillati</taxon>
        <taxon>Bacillota</taxon>
        <taxon>Clostridia</taxon>
        <taxon>Eubacteriales</taxon>
        <taxon>Clostridiaceae</taxon>
        <taxon>Clostridium</taxon>
    </lineage>
</organism>
<dbReference type="AlphaFoldDB" id="A0A8I0ABF0"/>
<reference evidence="1" key="1">
    <citation type="submission" date="2020-08" db="EMBL/GenBank/DDBJ databases">
        <title>Genome public.</title>
        <authorList>
            <person name="Liu C."/>
            <person name="Sun Q."/>
        </authorList>
    </citation>
    <scope>NUCLEOTIDE SEQUENCE</scope>
    <source>
        <strain evidence="1">NSJ-42</strain>
    </source>
</reference>
<evidence type="ECO:0000313" key="1">
    <source>
        <dbReference type="EMBL" id="MBC5639349.1"/>
    </source>
</evidence>
<evidence type="ECO:0008006" key="3">
    <source>
        <dbReference type="Google" id="ProtNLM"/>
    </source>
</evidence>
<sequence length="63" mass="7586">MSVKIPLVSYEPKYDDKIFFDTNVWLYLFCPIGNYKSKIIEQYSTVFYKILKSGCRIYTTHIY</sequence>
<dbReference type="RefSeq" id="WP_186834651.1">
    <property type="nucleotide sequence ID" value="NZ_JACOOQ010000003.1"/>
</dbReference>
<name>A0A8I0ABF0_9CLOT</name>